<dbReference type="GO" id="GO:0004419">
    <property type="term" value="F:hydroxymethylglutaryl-CoA lyase activity"/>
    <property type="evidence" value="ECO:0007669"/>
    <property type="project" value="UniProtKB-EC"/>
</dbReference>
<dbReference type="PANTHER" id="PTHR42738:SF7">
    <property type="entry name" value="HYDROXYMETHYLGLUTARYL-COA LYASE"/>
    <property type="match status" value="1"/>
</dbReference>
<dbReference type="InterPro" id="IPR013785">
    <property type="entry name" value="Aldolase_TIM"/>
</dbReference>
<dbReference type="EC" id="4.1.3.4" evidence="5"/>
<evidence type="ECO:0000313" key="6">
    <source>
        <dbReference type="Proteomes" id="UP000095746"/>
    </source>
</evidence>
<feature type="domain" description="Pyruvate carboxyltransferase" evidence="4">
    <location>
        <begin position="1"/>
        <end position="108"/>
    </location>
</feature>
<gene>
    <name evidence="5" type="primary">yngG</name>
    <name evidence="5" type="ORF">ERS852411_01669</name>
</gene>
<evidence type="ECO:0000256" key="1">
    <source>
        <dbReference type="ARBA" id="ARBA00009405"/>
    </source>
</evidence>
<dbReference type="PANTHER" id="PTHR42738">
    <property type="entry name" value="HYDROXYMETHYLGLUTARYL-COA LYASE"/>
    <property type="match status" value="1"/>
</dbReference>
<proteinExistence type="inferred from homology"/>
<dbReference type="Gene3D" id="3.20.20.70">
    <property type="entry name" value="Aldolase class I"/>
    <property type="match status" value="1"/>
</dbReference>
<dbReference type="InterPro" id="IPR043594">
    <property type="entry name" value="HMGL"/>
</dbReference>
<organism evidence="5 6">
    <name type="scientific">Flavonifractor plautii</name>
    <name type="common">Fusobacterium plautii</name>
    <dbReference type="NCBI Taxonomy" id="292800"/>
    <lineage>
        <taxon>Bacteria</taxon>
        <taxon>Bacillati</taxon>
        <taxon>Bacillota</taxon>
        <taxon>Clostridia</taxon>
        <taxon>Eubacteriales</taxon>
        <taxon>Oscillospiraceae</taxon>
        <taxon>Flavonifractor</taxon>
    </lineage>
</organism>
<evidence type="ECO:0000259" key="4">
    <source>
        <dbReference type="PROSITE" id="PS50991"/>
    </source>
</evidence>
<accession>A0A174FQX3</accession>
<dbReference type="AlphaFoldDB" id="A0A174FQX3"/>
<comment type="similarity">
    <text evidence="1">Belongs to the HMG-CoA lyase family.</text>
</comment>
<name>A0A174FQX3_FLAPL</name>
<protein>
    <submittedName>
        <fullName evidence="5">Hydroxymethylglutaryl-CoA lyase yngG</fullName>
        <ecNumber evidence="5">4.1.3.4</ecNumber>
    </submittedName>
</protein>
<dbReference type="PROSITE" id="PS50991">
    <property type="entry name" value="PYR_CT"/>
    <property type="match status" value="1"/>
</dbReference>
<keyword evidence="3 5" id="KW-0456">Lyase</keyword>
<dbReference type="Proteomes" id="UP000095746">
    <property type="component" value="Unassembled WGS sequence"/>
</dbReference>
<evidence type="ECO:0000256" key="3">
    <source>
        <dbReference type="ARBA" id="ARBA00023239"/>
    </source>
</evidence>
<dbReference type="InterPro" id="IPR000891">
    <property type="entry name" value="PYR_CT"/>
</dbReference>
<dbReference type="GO" id="GO:0046872">
    <property type="term" value="F:metal ion binding"/>
    <property type="evidence" value="ECO:0007669"/>
    <property type="project" value="UniProtKB-KW"/>
</dbReference>
<evidence type="ECO:0000256" key="2">
    <source>
        <dbReference type="ARBA" id="ARBA00022723"/>
    </source>
</evidence>
<dbReference type="EMBL" id="CYZT01000106">
    <property type="protein sequence ID" value="CUO51246.1"/>
    <property type="molecule type" value="Genomic_DNA"/>
</dbReference>
<dbReference type="GO" id="GO:0006552">
    <property type="term" value="P:L-leucine catabolic process"/>
    <property type="evidence" value="ECO:0007669"/>
    <property type="project" value="TreeGrafter"/>
</dbReference>
<sequence>MELGASSLGLGDSAGMADPIHTERILRGILERFRPEQISLHIHNTEGFGLANCVKAMELGFTRFDVSLAGMGGCPVIPNAKGNIPTEDFVNLLHKMDIDCGIDLDRCTVASLDMSRRIGAPVISSMVGNTLLKQDASPLPC</sequence>
<keyword evidence="2" id="KW-0479">Metal-binding</keyword>
<dbReference type="Pfam" id="PF00682">
    <property type="entry name" value="HMGL-like"/>
    <property type="match status" value="1"/>
</dbReference>
<dbReference type="SUPFAM" id="SSF51569">
    <property type="entry name" value="Aldolase"/>
    <property type="match status" value="1"/>
</dbReference>
<dbReference type="GO" id="GO:0046951">
    <property type="term" value="P:ketone body biosynthetic process"/>
    <property type="evidence" value="ECO:0007669"/>
    <property type="project" value="TreeGrafter"/>
</dbReference>
<reference evidence="5 6" key="1">
    <citation type="submission" date="2015-09" db="EMBL/GenBank/DDBJ databases">
        <authorList>
            <consortium name="Pathogen Informatics"/>
        </authorList>
    </citation>
    <scope>NUCLEOTIDE SEQUENCE [LARGE SCALE GENOMIC DNA]</scope>
    <source>
        <strain evidence="5 6">2789STDY5608854</strain>
    </source>
</reference>
<evidence type="ECO:0000313" key="5">
    <source>
        <dbReference type="EMBL" id="CUO51246.1"/>
    </source>
</evidence>